<reference evidence="2 3" key="1">
    <citation type="journal article" date="2024" name="G3 (Bethesda)">
        <title>Genome assembly of Hibiscus sabdariffa L. provides insights into metabolisms of medicinal natural products.</title>
        <authorList>
            <person name="Kim T."/>
        </authorList>
    </citation>
    <scope>NUCLEOTIDE SEQUENCE [LARGE SCALE GENOMIC DNA]</scope>
    <source>
        <strain evidence="2">TK-2024</strain>
        <tissue evidence="2">Old leaves</tissue>
    </source>
</reference>
<evidence type="ECO:0000313" key="3">
    <source>
        <dbReference type="Proteomes" id="UP001396334"/>
    </source>
</evidence>
<keyword evidence="1" id="KW-0732">Signal</keyword>
<organism evidence="2 3">
    <name type="scientific">Hibiscus sabdariffa</name>
    <name type="common">roselle</name>
    <dbReference type="NCBI Taxonomy" id="183260"/>
    <lineage>
        <taxon>Eukaryota</taxon>
        <taxon>Viridiplantae</taxon>
        <taxon>Streptophyta</taxon>
        <taxon>Embryophyta</taxon>
        <taxon>Tracheophyta</taxon>
        <taxon>Spermatophyta</taxon>
        <taxon>Magnoliopsida</taxon>
        <taxon>eudicotyledons</taxon>
        <taxon>Gunneridae</taxon>
        <taxon>Pentapetalae</taxon>
        <taxon>rosids</taxon>
        <taxon>malvids</taxon>
        <taxon>Malvales</taxon>
        <taxon>Malvaceae</taxon>
        <taxon>Malvoideae</taxon>
        <taxon>Hibiscus</taxon>
    </lineage>
</organism>
<accession>A0ABR2QLW1</accession>
<sequence>MASSNWQFHLFLILTLCLQETVGVEWGGHSLPFIDEEIGSNHYTSKSRSKQVEEVTCIMWILSNFQLVVPSG</sequence>
<gene>
    <name evidence="2" type="ORF">V6N11_083445</name>
</gene>
<name>A0ABR2QLW1_9ROSI</name>
<evidence type="ECO:0000256" key="1">
    <source>
        <dbReference type="SAM" id="SignalP"/>
    </source>
</evidence>
<proteinExistence type="predicted"/>
<feature type="signal peptide" evidence="1">
    <location>
        <begin position="1"/>
        <end position="23"/>
    </location>
</feature>
<feature type="chain" id="PRO_5046146602" evidence="1">
    <location>
        <begin position="24"/>
        <end position="72"/>
    </location>
</feature>
<comment type="caution">
    <text evidence="2">The sequence shown here is derived from an EMBL/GenBank/DDBJ whole genome shotgun (WGS) entry which is preliminary data.</text>
</comment>
<dbReference type="Proteomes" id="UP001396334">
    <property type="component" value="Unassembled WGS sequence"/>
</dbReference>
<evidence type="ECO:0000313" key="2">
    <source>
        <dbReference type="EMBL" id="KAK9001667.1"/>
    </source>
</evidence>
<dbReference type="EMBL" id="JBBPBN010000036">
    <property type="protein sequence ID" value="KAK9001667.1"/>
    <property type="molecule type" value="Genomic_DNA"/>
</dbReference>
<keyword evidence="3" id="KW-1185">Reference proteome</keyword>
<protein>
    <submittedName>
        <fullName evidence="2">Uncharacterized protein</fullName>
    </submittedName>
</protein>